<evidence type="ECO:0000313" key="3">
    <source>
        <dbReference type="EMBL" id="MER6909372.1"/>
    </source>
</evidence>
<dbReference type="EMBL" id="JBEPCV010000064">
    <property type="protein sequence ID" value="MER6909372.1"/>
    <property type="molecule type" value="Genomic_DNA"/>
</dbReference>
<organism evidence="3 4">
    <name type="scientific">Streptomyces flaveolus</name>
    <dbReference type="NCBI Taxonomy" id="67297"/>
    <lineage>
        <taxon>Bacteria</taxon>
        <taxon>Bacillati</taxon>
        <taxon>Actinomycetota</taxon>
        <taxon>Actinomycetes</taxon>
        <taxon>Kitasatosporales</taxon>
        <taxon>Streptomycetaceae</taxon>
        <taxon>Streptomyces</taxon>
    </lineage>
</organism>
<dbReference type="Proteomes" id="UP001490330">
    <property type="component" value="Unassembled WGS sequence"/>
</dbReference>
<feature type="region of interest" description="Disordered" evidence="1">
    <location>
        <begin position="150"/>
        <end position="246"/>
    </location>
</feature>
<name>A0ABV1VSA1_9ACTN</name>
<reference evidence="3 4" key="1">
    <citation type="submission" date="2024-06" db="EMBL/GenBank/DDBJ databases">
        <title>The Natural Products Discovery Center: Release of the First 8490 Sequenced Strains for Exploring Actinobacteria Biosynthetic Diversity.</title>
        <authorList>
            <person name="Kalkreuter E."/>
            <person name="Kautsar S.A."/>
            <person name="Yang D."/>
            <person name="Bader C.D."/>
            <person name="Teijaro C.N."/>
            <person name="Fluegel L."/>
            <person name="Davis C.M."/>
            <person name="Simpson J.R."/>
            <person name="Lauterbach L."/>
            <person name="Steele A.D."/>
            <person name="Gui C."/>
            <person name="Meng S."/>
            <person name="Li G."/>
            <person name="Viehrig K."/>
            <person name="Ye F."/>
            <person name="Su P."/>
            <person name="Kiefer A.F."/>
            <person name="Nichols A."/>
            <person name="Cepeda A.J."/>
            <person name="Yan W."/>
            <person name="Fan B."/>
            <person name="Jiang Y."/>
            <person name="Adhikari A."/>
            <person name="Zheng C.-J."/>
            <person name="Schuster L."/>
            <person name="Cowan T.M."/>
            <person name="Smanski M.J."/>
            <person name="Chevrette M.G."/>
            <person name="De Carvalho L.P.S."/>
            <person name="Shen B."/>
        </authorList>
    </citation>
    <scope>NUCLEOTIDE SEQUENCE [LARGE SCALE GENOMIC DNA]</scope>
    <source>
        <strain evidence="3 4">NPDC000632</strain>
    </source>
</reference>
<feature type="compositionally biased region" description="Acidic residues" evidence="1">
    <location>
        <begin position="224"/>
        <end position="235"/>
    </location>
</feature>
<keyword evidence="4" id="KW-1185">Reference proteome</keyword>
<keyword evidence="2" id="KW-0732">Signal</keyword>
<accession>A0ABV1VSA1</accession>
<sequence length="295" mass="30255">MQRKAYVPGVAALLAVVLAGCTGGSDDGATTDQSNPGQPGVASEVAQPGKYRTLPEPCRAIGHKTLDSLLPGIQEITDELQREKAYAGEPTLAYDTDRKVGCRWKVESADATDHLFVDFERVVSYDNSVSDDSQAEQLFAQQVQAADLPEPVVSESASGPESASGSAPVSGSPSGTPSSGASSTGPSASPSASASGSASATAPSSSPSASDGTPTDLQPRLLDDLGDEAFLDDELSSSGSTAKRRTVTVAFRTSNVMVTIEYAEQSATVGVVPDSKELQDRARKLASQLADSLGG</sequence>
<gene>
    <name evidence="3" type="ORF">ABT322_37735</name>
</gene>
<evidence type="ECO:0000256" key="1">
    <source>
        <dbReference type="SAM" id="MobiDB-lite"/>
    </source>
</evidence>
<comment type="caution">
    <text evidence="3">The sequence shown here is derived from an EMBL/GenBank/DDBJ whole genome shotgun (WGS) entry which is preliminary data.</text>
</comment>
<proteinExistence type="predicted"/>
<protein>
    <submittedName>
        <fullName evidence="3">DUF3558 domain-containing protein</fullName>
    </submittedName>
</protein>
<dbReference type="PROSITE" id="PS51257">
    <property type="entry name" value="PROKAR_LIPOPROTEIN"/>
    <property type="match status" value="1"/>
</dbReference>
<evidence type="ECO:0000313" key="4">
    <source>
        <dbReference type="Proteomes" id="UP001490330"/>
    </source>
</evidence>
<feature type="signal peptide" evidence="2">
    <location>
        <begin position="1"/>
        <end position="19"/>
    </location>
</feature>
<dbReference type="RefSeq" id="WP_350726816.1">
    <property type="nucleotide sequence ID" value="NZ_JBEPCO010000121.1"/>
</dbReference>
<evidence type="ECO:0000256" key="2">
    <source>
        <dbReference type="SAM" id="SignalP"/>
    </source>
</evidence>
<feature type="chain" id="PRO_5046514217" evidence="2">
    <location>
        <begin position="20"/>
        <end position="295"/>
    </location>
</feature>
<feature type="compositionally biased region" description="Low complexity" evidence="1">
    <location>
        <begin position="150"/>
        <end position="210"/>
    </location>
</feature>